<dbReference type="GO" id="GO:0005634">
    <property type="term" value="C:nucleus"/>
    <property type="evidence" value="ECO:0007669"/>
    <property type="project" value="TreeGrafter"/>
</dbReference>
<dbReference type="GO" id="GO:0042799">
    <property type="term" value="F:histone H4K20 methyltransferase activity"/>
    <property type="evidence" value="ECO:0007669"/>
    <property type="project" value="TreeGrafter"/>
</dbReference>
<dbReference type="AlphaFoldDB" id="A0AAW0PF96"/>
<reference evidence="4" key="1">
    <citation type="submission" date="2024-04" db="EMBL/GenBank/DDBJ databases">
        <title>Salinicola lusitanus LLJ914,a marine bacterium isolated from the Okinawa Trough.</title>
        <authorList>
            <person name="Li J."/>
        </authorList>
    </citation>
    <scope>NUCLEOTIDE SEQUENCE [LARGE SCALE GENOMIC DNA]</scope>
</reference>
<proteinExistence type="predicted"/>
<sequence>MSVPKQWPEGGDCDRFFLSSEGEPLSCPADATNRRGDRPTPKAIQRVLSRENWTSCKPTRDRLPHGERGQTDLEGSDCRDLGDKRGVTAVLPFESGSPVCDYHRLFLTDAEIKSMDRHEYVLFKDSEENRYYVDATEFPCPCHPTLETFGRRINHSRKCPNVKPRVQDLPFPEGDQTVIIFYALRDIAPGEELLRTS</sequence>
<dbReference type="PANTHER" id="PTHR46167:SF1">
    <property type="entry name" value="N-LYSINE METHYLTRANSFERASE KMT5A"/>
    <property type="match status" value="1"/>
</dbReference>
<dbReference type="Gene3D" id="2.170.270.10">
    <property type="entry name" value="SET domain"/>
    <property type="match status" value="1"/>
</dbReference>
<protein>
    <recommendedName>
        <fullName evidence="2">SET domain-containing protein</fullName>
    </recommendedName>
</protein>
<organism evidence="3 4">
    <name type="scientific">Mugilogobius chulae</name>
    <name type="common">yellowstripe goby</name>
    <dbReference type="NCBI Taxonomy" id="88201"/>
    <lineage>
        <taxon>Eukaryota</taxon>
        <taxon>Metazoa</taxon>
        <taxon>Chordata</taxon>
        <taxon>Craniata</taxon>
        <taxon>Vertebrata</taxon>
        <taxon>Euteleostomi</taxon>
        <taxon>Actinopterygii</taxon>
        <taxon>Neopterygii</taxon>
        <taxon>Teleostei</taxon>
        <taxon>Neoteleostei</taxon>
        <taxon>Acanthomorphata</taxon>
        <taxon>Gobiaria</taxon>
        <taxon>Gobiiformes</taxon>
        <taxon>Gobioidei</taxon>
        <taxon>Gobiidae</taxon>
        <taxon>Gobionellinae</taxon>
        <taxon>Mugilogobius</taxon>
    </lineage>
</organism>
<feature type="region of interest" description="Disordered" evidence="1">
    <location>
        <begin position="56"/>
        <end position="77"/>
    </location>
</feature>
<dbReference type="EMBL" id="JBBPFD010000007">
    <property type="protein sequence ID" value="KAK7918782.1"/>
    <property type="molecule type" value="Genomic_DNA"/>
</dbReference>
<dbReference type="GO" id="GO:0005700">
    <property type="term" value="C:polytene chromosome"/>
    <property type="evidence" value="ECO:0007669"/>
    <property type="project" value="TreeGrafter"/>
</dbReference>
<dbReference type="Proteomes" id="UP001460270">
    <property type="component" value="Unassembled WGS sequence"/>
</dbReference>
<dbReference type="SUPFAM" id="SSF82199">
    <property type="entry name" value="SET domain"/>
    <property type="match status" value="1"/>
</dbReference>
<accession>A0AAW0PF96</accession>
<dbReference type="Pfam" id="PF00856">
    <property type="entry name" value="SET"/>
    <property type="match status" value="1"/>
</dbReference>
<gene>
    <name evidence="3" type="ORF">WMY93_010066</name>
</gene>
<dbReference type="InterPro" id="IPR001214">
    <property type="entry name" value="SET_dom"/>
</dbReference>
<evidence type="ECO:0000256" key="1">
    <source>
        <dbReference type="SAM" id="MobiDB-lite"/>
    </source>
</evidence>
<feature type="compositionally biased region" description="Basic and acidic residues" evidence="1">
    <location>
        <begin position="58"/>
        <end position="77"/>
    </location>
</feature>
<keyword evidence="4" id="KW-1185">Reference proteome</keyword>
<dbReference type="InterPro" id="IPR046341">
    <property type="entry name" value="SET_dom_sf"/>
</dbReference>
<name>A0AAW0PF96_9GOBI</name>
<evidence type="ECO:0000313" key="3">
    <source>
        <dbReference type="EMBL" id="KAK7918782.1"/>
    </source>
</evidence>
<evidence type="ECO:0000259" key="2">
    <source>
        <dbReference type="PROSITE" id="PS50280"/>
    </source>
</evidence>
<dbReference type="GO" id="GO:0006357">
    <property type="term" value="P:regulation of transcription by RNA polymerase II"/>
    <property type="evidence" value="ECO:0007669"/>
    <property type="project" value="TreeGrafter"/>
</dbReference>
<dbReference type="PROSITE" id="PS50280">
    <property type="entry name" value="SET"/>
    <property type="match status" value="1"/>
</dbReference>
<dbReference type="PANTHER" id="PTHR46167">
    <property type="entry name" value="N-LYSINE METHYLTRANSFERASE KMT5A"/>
    <property type="match status" value="1"/>
</dbReference>
<evidence type="ECO:0000313" key="4">
    <source>
        <dbReference type="Proteomes" id="UP001460270"/>
    </source>
</evidence>
<dbReference type="GO" id="GO:0043516">
    <property type="term" value="P:regulation of DNA damage response, signal transduction by p53 class mediator"/>
    <property type="evidence" value="ECO:0007669"/>
    <property type="project" value="TreeGrafter"/>
</dbReference>
<dbReference type="InterPro" id="IPR051760">
    <property type="entry name" value="KMT5A"/>
</dbReference>
<feature type="region of interest" description="Disordered" evidence="1">
    <location>
        <begin position="22"/>
        <end position="41"/>
    </location>
</feature>
<comment type="caution">
    <text evidence="3">The sequence shown here is derived from an EMBL/GenBank/DDBJ whole genome shotgun (WGS) entry which is preliminary data.</text>
</comment>
<feature type="domain" description="SET" evidence="2">
    <location>
        <begin position="64"/>
        <end position="197"/>
    </location>
</feature>